<evidence type="ECO:0000256" key="1">
    <source>
        <dbReference type="ARBA" id="ARBA00006484"/>
    </source>
</evidence>
<keyword evidence="2" id="KW-0521">NADP</keyword>
<evidence type="ECO:0000313" key="4">
    <source>
        <dbReference type="EMBL" id="CEJ80127.1"/>
    </source>
</evidence>
<evidence type="ECO:0000256" key="3">
    <source>
        <dbReference type="ARBA" id="ARBA00023002"/>
    </source>
</evidence>
<keyword evidence="5" id="KW-1185">Reference proteome</keyword>
<dbReference type="GO" id="GO:0050664">
    <property type="term" value="F:oxidoreductase activity, acting on NAD(P)H, oxygen as acceptor"/>
    <property type="evidence" value="ECO:0007669"/>
    <property type="project" value="TreeGrafter"/>
</dbReference>
<dbReference type="PANTHER" id="PTHR43008">
    <property type="entry name" value="BENZIL REDUCTASE"/>
    <property type="match status" value="1"/>
</dbReference>
<dbReference type="Pfam" id="PF00106">
    <property type="entry name" value="adh_short"/>
    <property type="match status" value="1"/>
</dbReference>
<dbReference type="CDD" id="cd05233">
    <property type="entry name" value="SDR_c"/>
    <property type="match status" value="1"/>
</dbReference>
<name>A0A0A1T1P1_9HYPO</name>
<comment type="similarity">
    <text evidence="1">Belongs to the short-chain dehydrogenases/reductases (SDR) family.</text>
</comment>
<keyword evidence="3" id="KW-0560">Oxidoreductase</keyword>
<evidence type="ECO:0000313" key="5">
    <source>
        <dbReference type="Proteomes" id="UP000039046"/>
    </source>
</evidence>
<dbReference type="Gene3D" id="3.40.50.720">
    <property type="entry name" value="NAD(P)-binding Rossmann-like Domain"/>
    <property type="match status" value="1"/>
</dbReference>
<reference evidence="4 5" key="1">
    <citation type="journal article" date="2015" name="Genome Announc.">
        <title>Draft Genome Sequence and Gene Annotation of the Entomopathogenic Fungus Verticillium hemipterigenum.</title>
        <authorList>
            <person name="Horn F."/>
            <person name="Habel A."/>
            <person name="Scharf D.H."/>
            <person name="Dworschak J."/>
            <person name="Brakhage A.A."/>
            <person name="Guthke R."/>
            <person name="Hertweck C."/>
            <person name="Linde J."/>
        </authorList>
    </citation>
    <scope>NUCLEOTIDE SEQUENCE [LARGE SCALE GENOMIC DNA]</scope>
</reference>
<dbReference type="HOGENOM" id="CLU_010194_2_3_1"/>
<protein>
    <submittedName>
        <fullName evidence="4">Putative Short chain dehydrogenase/reductase</fullName>
    </submittedName>
</protein>
<dbReference type="InterPro" id="IPR020904">
    <property type="entry name" value="Sc_DH/Rdtase_CS"/>
</dbReference>
<dbReference type="AlphaFoldDB" id="A0A0A1T1P1"/>
<dbReference type="InterPro" id="IPR002347">
    <property type="entry name" value="SDR_fam"/>
</dbReference>
<dbReference type="InterPro" id="IPR036291">
    <property type="entry name" value="NAD(P)-bd_dom_sf"/>
</dbReference>
<dbReference type="PRINTS" id="PR00081">
    <property type="entry name" value="GDHRDH"/>
</dbReference>
<evidence type="ECO:0000256" key="2">
    <source>
        <dbReference type="ARBA" id="ARBA00022857"/>
    </source>
</evidence>
<gene>
    <name evidence="4" type="ORF">VHEMI00332</name>
</gene>
<sequence length="284" mass="30171">MTAAAVFAAGSTALITGAASGIGFALAKLCRSKGMNVIIVDRNAEALETACAALASEGGDEPRVVASVADVSSIDDWKALKDSAVSKFGSIEFVALNAGVGGRGTWGDDDYFRKILETNVFGVIHGVGTFLPVVQEAAKSKPTSIVITGSKQGITNPPGNPAYNASKSAVKTLAEHLSWDLKGTNTSVHLLVPGWTFTGMTGGGGAKEKPAGAWAPEQVADFLYQKMEKDEFYVICPDNDVSEETDKKRMLWTVGDVVNGRPPLTRWREEWKKEAEETMAKTNI</sequence>
<dbReference type="EMBL" id="CDHN01000001">
    <property type="protein sequence ID" value="CEJ80127.1"/>
    <property type="molecule type" value="Genomic_DNA"/>
</dbReference>
<dbReference type="Proteomes" id="UP000039046">
    <property type="component" value="Unassembled WGS sequence"/>
</dbReference>
<dbReference type="GO" id="GO:0016616">
    <property type="term" value="F:oxidoreductase activity, acting on the CH-OH group of donors, NAD or NADP as acceptor"/>
    <property type="evidence" value="ECO:0007669"/>
    <property type="project" value="UniProtKB-ARBA"/>
</dbReference>
<accession>A0A0A1T1P1</accession>
<dbReference type="STRING" id="1531966.A0A0A1T1P1"/>
<proteinExistence type="inferred from homology"/>
<dbReference type="SUPFAM" id="SSF51735">
    <property type="entry name" value="NAD(P)-binding Rossmann-fold domains"/>
    <property type="match status" value="1"/>
</dbReference>
<organism evidence="4 5">
    <name type="scientific">[Torrubiella] hemipterigena</name>
    <dbReference type="NCBI Taxonomy" id="1531966"/>
    <lineage>
        <taxon>Eukaryota</taxon>
        <taxon>Fungi</taxon>
        <taxon>Dikarya</taxon>
        <taxon>Ascomycota</taxon>
        <taxon>Pezizomycotina</taxon>
        <taxon>Sordariomycetes</taxon>
        <taxon>Hypocreomycetidae</taxon>
        <taxon>Hypocreales</taxon>
        <taxon>Clavicipitaceae</taxon>
        <taxon>Clavicipitaceae incertae sedis</taxon>
        <taxon>'Torrubiella' clade</taxon>
    </lineage>
</organism>
<dbReference type="PANTHER" id="PTHR43008:SF7">
    <property type="entry name" value="SHORT CHAIN DEHYDROGENASE_REDUCTASE (AFU_ORTHOLOGUE AFUA_2G00830)"/>
    <property type="match status" value="1"/>
</dbReference>
<dbReference type="PROSITE" id="PS00061">
    <property type="entry name" value="ADH_SHORT"/>
    <property type="match status" value="1"/>
</dbReference>